<evidence type="ECO:0000313" key="1">
    <source>
        <dbReference type="Proteomes" id="UP000035642"/>
    </source>
</evidence>
<reference evidence="2" key="2">
    <citation type="submission" date="2017-02" db="UniProtKB">
        <authorList>
            <consortium name="WormBaseParasite"/>
        </authorList>
    </citation>
    <scope>IDENTIFICATION</scope>
</reference>
<dbReference type="WBParaSite" id="ACAC_0000455601-mRNA-1">
    <property type="protein sequence ID" value="ACAC_0000455601-mRNA-1"/>
    <property type="gene ID" value="ACAC_0000455601"/>
</dbReference>
<sequence length="175" mass="20126">LRKAKSAENKKLFEEFIDGTMDSEKAVSTGKVKGKILIGVPSVMERNDLKRFCLLDREHTQCVEECGYNVQFNLREYVCKRRFEEMSNHLACYARAAPVLSRHCRARCGDYSPLLYNFLGYAQRCRQLFCDHNCTNFVLYRVCPVDQAKSAAAFLLDFTRVYKKSHVRCSAGTTP</sequence>
<organism evidence="1 2">
    <name type="scientific">Angiostrongylus cantonensis</name>
    <name type="common">Rat lungworm</name>
    <dbReference type="NCBI Taxonomy" id="6313"/>
    <lineage>
        <taxon>Eukaryota</taxon>
        <taxon>Metazoa</taxon>
        <taxon>Ecdysozoa</taxon>
        <taxon>Nematoda</taxon>
        <taxon>Chromadorea</taxon>
        <taxon>Rhabditida</taxon>
        <taxon>Rhabditina</taxon>
        <taxon>Rhabditomorpha</taxon>
        <taxon>Strongyloidea</taxon>
        <taxon>Metastrongylidae</taxon>
        <taxon>Angiostrongylus</taxon>
    </lineage>
</organism>
<reference evidence="1" key="1">
    <citation type="submission" date="2012-09" db="EMBL/GenBank/DDBJ databases">
        <authorList>
            <person name="Martin A.A."/>
        </authorList>
    </citation>
    <scope>NUCLEOTIDE SEQUENCE</scope>
</reference>
<protein>
    <submittedName>
        <fullName evidence="2">Uncharacterized protein</fullName>
    </submittedName>
</protein>
<dbReference type="Proteomes" id="UP000035642">
    <property type="component" value="Unassembled WGS sequence"/>
</dbReference>
<proteinExistence type="predicted"/>
<evidence type="ECO:0000313" key="2">
    <source>
        <dbReference type="WBParaSite" id="ACAC_0000455601-mRNA-1"/>
    </source>
</evidence>
<name>A0A0K0D3B1_ANGCA</name>
<dbReference type="AlphaFoldDB" id="A0A0K0D3B1"/>
<keyword evidence="1" id="KW-1185">Reference proteome</keyword>
<accession>A0A0K0D3B1</accession>